<proteinExistence type="predicted"/>
<name>A0A6A1WCE8_9ROSI</name>
<keyword evidence="2" id="KW-1185">Reference proteome</keyword>
<dbReference type="Proteomes" id="UP000516437">
    <property type="component" value="Chromosome 2"/>
</dbReference>
<accession>A0A6A1WCE8</accession>
<dbReference type="EMBL" id="RXIC02000020">
    <property type="protein sequence ID" value="KAB1222915.1"/>
    <property type="molecule type" value="Genomic_DNA"/>
</dbReference>
<gene>
    <name evidence="1" type="ORF">CJ030_MR2G013595</name>
</gene>
<dbReference type="AlphaFoldDB" id="A0A6A1WCE8"/>
<evidence type="ECO:0000313" key="2">
    <source>
        <dbReference type="Proteomes" id="UP000516437"/>
    </source>
</evidence>
<reference evidence="1 2" key="1">
    <citation type="journal article" date="2019" name="Plant Biotechnol. J.">
        <title>The red bayberry genome and genetic basis of sex determination.</title>
        <authorList>
            <person name="Jia H.M."/>
            <person name="Jia H.J."/>
            <person name="Cai Q.L."/>
            <person name="Wang Y."/>
            <person name="Zhao H.B."/>
            <person name="Yang W.F."/>
            <person name="Wang G.Y."/>
            <person name="Li Y.H."/>
            <person name="Zhan D.L."/>
            <person name="Shen Y.T."/>
            <person name="Niu Q.F."/>
            <person name="Chang L."/>
            <person name="Qiu J."/>
            <person name="Zhao L."/>
            <person name="Xie H.B."/>
            <person name="Fu W.Y."/>
            <person name="Jin J."/>
            <person name="Li X.W."/>
            <person name="Jiao Y."/>
            <person name="Zhou C.C."/>
            <person name="Tu T."/>
            <person name="Chai C.Y."/>
            <person name="Gao J.L."/>
            <person name="Fan L.J."/>
            <person name="van de Weg E."/>
            <person name="Wang J.Y."/>
            <person name="Gao Z.S."/>
        </authorList>
    </citation>
    <scope>NUCLEOTIDE SEQUENCE [LARGE SCALE GENOMIC DNA]</scope>
    <source>
        <tissue evidence="1">Leaves</tissue>
    </source>
</reference>
<comment type="caution">
    <text evidence="1">The sequence shown here is derived from an EMBL/GenBank/DDBJ whole genome shotgun (WGS) entry which is preliminary data.</text>
</comment>
<sequence length="110" mass="12253">MGDATVWELGNGNLNWKLENLKVYAKRVIRLAGHVENRSGSSVIWVGRGWCRGKLGSQAVILQAAGIWLKNLFCSPMKFRERAVEASSRWLWGIKVHSAPRNGCLAYAGK</sequence>
<evidence type="ECO:0000313" key="1">
    <source>
        <dbReference type="EMBL" id="KAB1222915.1"/>
    </source>
</evidence>
<organism evidence="1 2">
    <name type="scientific">Morella rubra</name>
    <name type="common">Chinese bayberry</name>
    <dbReference type="NCBI Taxonomy" id="262757"/>
    <lineage>
        <taxon>Eukaryota</taxon>
        <taxon>Viridiplantae</taxon>
        <taxon>Streptophyta</taxon>
        <taxon>Embryophyta</taxon>
        <taxon>Tracheophyta</taxon>
        <taxon>Spermatophyta</taxon>
        <taxon>Magnoliopsida</taxon>
        <taxon>eudicotyledons</taxon>
        <taxon>Gunneridae</taxon>
        <taxon>Pentapetalae</taxon>
        <taxon>rosids</taxon>
        <taxon>fabids</taxon>
        <taxon>Fagales</taxon>
        <taxon>Myricaceae</taxon>
        <taxon>Morella</taxon>
    </lineage>
</organism>
<protein>
    <submittedName>
        <fullName evidence="1">Uncharacterized protein</fullName>
    </submittedName>
</protein>